<dbReference type="PANTHER" id="PTHR24204">
    <property type="entry name" value="INSULIN GENE ENHANCER PROTEIN"/>
    <property type="match status" value="1"/>
</dbReference>
<protein>
    <submittedName>
        <fullName evidence="13">ISL1</fullName>
    </submittedName>
</protein>
<dbReference type="GO" id="GO:0048665">
    <property type="term" value="P:neuron fate specification"/>
    <property type="evidence" value="ECO:0007669"/>
    <property type="project" value="InterPro"/>
</dbReference>
<feature type="region of interest" description="Disordered" evidence="12">
    <location>
        <begin position="427"/>
        <end position="449"/>
    </location>
</feature>
<evidence type="ECO:0000256" key="12">
    <source>
        <dbReference type="SAM" id="MobiDB-lite"/>
    </source>
</evidence>
<keyword evidence="6 9" id="KW-0238">DNA-binding</keyword>
<dbReference type="PROSITE" id="PS50071">
    <property type="entry name" value="HOMEOBOX_2"/>
    <property type="match status" value="1"/>
</dbReference>
<dbReference type="SMART" id="SM00389">
    <property type="entry name" value="HOX"/>
    <property type="match status" value="1"/>
</dbReference>
<dbReference type="AlphaFoldDB" id="A0A7R8D4Z9"/>
<comment type="subcellular location">
    <subcellularLocation>
        <location evidence="1 9 11">Nucleus</location>
    </subcellularLocation>
</comment>
<evidence type="ECO:0000256" key="3">
    <source>
        <dbReference type="ARBA" id="ARBA00022737"/>
    </source>
</evidence>
<keyword evidence="4 10" id="KW-0862">Zinc</keyword>
<dbReference type="PROSITE" id="PS00478">
    <property type="entry name" value="LIM_DOMAIN_1"/>
    <property type="match status" value="1"/>
</dbReference>
<feature type="DNA-binding region" description="Homeobox" evidence="9">
    <location>
        <begin position="250"/>
        <end position="309"/>
    </location>
</feature>
<feature type="compositionally biased region" description="Low complexity" evidence="12">
    <location>
        <begin position="211"/>
        <end position="227"/>
    </location>
</feature>
<dbReference type="InterPro" id="IPR017970">
    <property type="entry name" value="Homeobox_CS"/>
</dbReference>
<evidence type="ECO:0000256" key="4">
    <source>
        <dbReference type="ARBA" id="ARBA00022833"/>
    </source>
</evidence>
<dbReference type="Gene3D" id="2.10.110.10">
    <property type="entry name" value="Cysteine Rich Protein"/>
    <property type="match status" value="1"/>
</dbReference>
<dbReference type="GO" id="GO:0007409">
    <property type="term" value="P:axonogenesis"/>
    <property type="evidence" value="ECO:0007669"/>
    <property type="project" value="TreeGrafter"/>
</dbReference>
<keyword evidence="14" id="KW-1185">Reference proteome</keyword>
<evidence type="ECO:0000256" key="6">
    <source>
        <dbReference type="ARBA" id="ARBA00023125"/>
    </source>
</evidence>
<dbReference type="InterPro" id="IPR001356">
    <property type="entry name" value="HD"/>
</dbReference>
<dbReference type="InterPro" id="IPR009057">
    <property type="entry name" value="Homeodomain-like_sf"/>
</dbReference>
<organism evidence="13 14">
    <name type="scientific">Lepeophtheirus salmonis</name>
    <name type="common">Salmon louse</name>
    <name type="synonym">Caligus salmonis</name>
    <dbReference type="NCBI Taxonomy" id="72036"/>
    <lineage>
        <taxon>Eukaryota</taxon>
        <taxon>Metazoa</taxon>
        <taxon>Ecdysozoa</taxon>
        <taxon>Arthropoda</taxon>
        <taxon>Crustacea</taxon>
        <taxon>Multicrustacea</taxon>
        <taxon>Hexanauplia</taxon>
        <taxon>Copepoda</taxon>
        <taxon>Siphonostomatoida</taxon>
        <taxon>Caligidae</taxon>
        <taxon>Lepeophtheirus</taxon>
    </lineage>
</organism>
<evidence type="ECO:0000256" key="7">
    <source>
        <dbReference type="ARBA" id="ARBA00023155"/>
    </source>
</evidence>
<dbReference type="Proteomes" id="UP000675881">
    <property type="component" value="Chromosome 8"/>
</dbReference>
<feature type="compositionally biased region" description="Polar residues" evidence="12">
    <location>
        <begin position="228"/>
        <end position="237"/>
    </location>
</feature>
<dbReference type="PROSITE" id="PS00027">
    <property type="entry name" value="HOMEOBOX_1"/>
    <property type="match status" value="1"/>
</dbReference>
<dbReference type="GO" id="GO:0045944">
    <property type="term" value="P:positive regulation of transcription by RNA polymerase II"/>
    <property type="evidence" value="ECO:0007669"/>
    <property type="project" value="InterPro"/>
</dbReference>
<evidence type="ECO:0000256" key="11">
    <source>
        <dbReference type="RuleBase" id="RU000682"/>
    </source>
</evidence>
<dbReference type="PANTHER" id="PTHR24204:SF8">
    <property type="entry name" value="TAILUP, ISOFORM A"/>
    <property type="match status" value="1"/>
</dbReference>
<accession>A0A7R8D4Z9</accession>
<reference evidence="13" key="1">
    <citation type="submission" date="2021-02" db="EMBL/GenBank/DDBJ databases">
        <authorList>
            <person name="Bekaert M."/>
        </authorList>
    </citation>
    <scope>NUCLEOTIDE SEQUENCE</scope>
    <source>
        <strain evidence="13">IoA-00</strain>
    </source>
</reference>
<evidence type="ECO:0000256" key="1">
    <source>
        <dbReference type="ARBA" id="ARBA00004123"/>
    </source>
</evidence>
<dbReference type="SUPFAM" id="SSF46689">
    <property type="entry name" value="Homeodomain-like"/>
    <property type="match status" value="1"/>
</dbReference>
<name>A0A7R8D4Z9_LEPSM</name>
<evidence type="ECO:0000313" key="13">
    <source>
        <dbReference type="EMBL" id="CAF3030357.1"/>
    </source>
</evidence>
<keyword evidence="7 9" id="KW-0371">Homeobox</keyword>
<keyword evidence="3" id="KW-0677">Repeat</keyword>
<dbReference type="FunFam" id="1.10.10.60:FF:000041">
    <property type="entry name" value="insulin gene enhancer protein ISL-1"/>
    <property type="match status" value="1"/>
</dbReference>
<dbReference type="GO" id="GO:0000981">
    <property type="term" value="F:DNA-binding transcription factor activity, RNA polymerase II-specific"/>
    <property type="evidence" value="ECO:0007669"/>
    <property type="project" value="InterPro"/>
</dbReference>
<dbReference type="Pfam" id="PF00412">
    <property type="entry name" value="LIM"/>
    <property type="match status" value="1"/>
</dbReference>
<evidence type="ECO:0000256" key="10">
    <source>
        <dbReference type="PROSITE-ProRule" id="PRU00125"/>
    </source>
</evidence>
<dbReference type="GO" id="GO:0003677">
    <property type="term" value="F:DNA binding"/>
    <property type="evidence" value="ECO:0007669"/>
    <property type="project" value="UniProtKB-UniRule"/>
</dbReference>
<keyword evidence="8 9" id="KW-0539">Nucleus</keyword>
<dbReference type="GO" id="GO:0005634">
    <property type="term" value="C:nucleus"/>
    <property type="evidence" value="ECO:0007669"/>
    <property type="project" value="UniProtKB-SubCell"/>
</dbReference>
<sequence length="449" mass="49418">MYDKKNNPGYSTQKIKSICAGCRTERLMINTFFESLPDWNGMHHAYDAYIVSAFWTRMILASLFGSKCDKCDLPFSNENEYVMKLQNENKIFHLDCFACLTCGIRLVPGDNFALRNNEELGTALLCIEHYDLLEKRSNEEDLFTLRNDNILQEGSSGGYHHPSFPEEIIKREENEGVYDLEEFVEEDESQGSFEGFLRGERGGGGGGPPFSGGFDEPSSSSSSCSSSTTATPTTAHYKSSSSSKSSNRRVGRVRTVLSEKQLSILNKCYNNNPRPDANVKEQMVEMTSLSHRVIRVWFQNKRCKDKKRQILDSEKETMVKNDFANNYGTPIHSYPSGTSWGGGGNTPRQGQGQHHLDGLLMPDKMIYRTNNLSSIPPPPGVYNHMSNDGRTAGPGDPLVRPTSDPSYTLTCLEGNGRLTAGGILMEGDSNGGGGSSGGGSSNLIIGSEA</sequence>
<evidence type="ECO:0000256" key="8">
    <source>
        <dbReference type="ARBA" id="ARBA00023242"/>
    </source>
</evidence>
<feature type="region of interest" description="Disordered" evidence="12">
    <location>
        <begin position="184"/>
        <end position="253"/>
    </location>
</feature>
<dbReference type="SMART" id="SM00132">
    <property type="entry name" value="LIM"/>
    <property type="match status" value="1"/>
</dbReference>
<dbReference type="GO" id="GO:0046872">
    <property type="term" value="F:metal ion binding"/>
    <property type="evidence" value="ECO:0007669"/>
    <property type="project" value="UniProtKB-KW"/>
</dbReference>
<evidence type="ECO:0000256" key="5">
    <source>
        <dbReference type="ARBA" id="ARBA00023038"/>
    </source>
</evidence>
<keyword evidence="2 10" id="KW-0479">Metal-binding</keyword>
<evidence type="ECO:0000256" key="9">
    <source>
        <dbReference type="PROSITE-ProRule" id="PRU00108"/>
    </source>
</evidence>
<dbReference type="CDD" id="cd00086">
    <property type="entry name" value="homeodomain"/>
    <property type="match status" value="1"/>
</dbReference>
<dbReference type="Gene3D" id="1.10.10.60">
    <property type="entry name" value="Homeodomain-like"/>
    <property type="match status" value="1"/>
</dbReference>
<dbReference type="InterPro" id="IPR047169">
    <property type="entry name" value="ISL1/2-like"/>
</dbReference>
<evidence type="ECO:0000313" key="14">
    <source>
        <dbReference type="Proteomes" id="UP000675881"/>
    </source>
</evidence>
<feature type="compositionally biased region" description="Gly residues" evidence="12">
    <location>
        <begin position="429"/>
        <end position="440"/>
    </location>
</feature>
<dbReference type="Pfam" id="PF00046">
    <property type="entry name" value="Homeodomain"/>
    <property type="match status" value="1"/>
</dbReference>
<proteinExistence type="predicted"/>
<keyword evidence="5 10" id="KW-0440">LIM domain</keyword>
<gene>
    <name evidence="13" type="ORF">LSAA_13577</name>
</gene>
<dbReference type="InterPro" id="IPR001781">
    <property type="entry name" value="Znf_LIM"/>
</dbReference>
<dbReference type="EMBL" id="HG994587">
    <property type="protein sequence ID" value="CAF3030357.1"/>
    <property type="molecule type" value="Genomic_DNA"/>
</dbReference>
<dbReference type="PROSITE" id="PS50023">
    <property type="entry name" value="LIM_DOMAIN_2"/>
    <property type="match status" value="1"/>
</dbReference>
<evidence type="ECO:0000256" key="2">
    <source>
        <dbReference type="ARBA" id="ARBA00022723"/>
    </source>
</evidence>
<dbReference type="OrthoDB" id="125004at2759"/>